<dbReference type="InterPro" id="IPR004113">
    <property type="entry name" value="FAD-bd_oxidored_4_C"/>
</dbReference>
<comment type="caution">
    <text evidence="6">The sequence shown here is derived from an EMBL/GenBank/DDBJ whole genome shotgun (WGS) entry which is preliminary data.</text>
</comment>
<evidence type="ECO:0000256" key="3">
    <source>
        <dbReference type="ARBA" id="ARBA00022827"/>
    </source>
</evidence>
<dbReference type="SUPFAM" id="SSF56176">
    <property type="entry name" value="FAD-binding/transporter-associated domain-like"/>
    <property type="match status" value="1"/>
</dbReference>
<dbReference type="InterPro" id="IPR016169">
    <property type="entry name" value="FAD-bd_PCMH_sub2"/>
</dbReference>
<name>A0A2W4K5Q0_9PSEU</name>
<dbReference type="PANTHER" id="PTHR42934">
    <property type="entry name" value="GLYCOLATE OXIDASE SUBUNIT GLCD"/>
    <property type="match status" value="1"/>
</dbReference>
<evidence type="ECO:0000259" key="5">
    <source>
        <dbReference type="PROSITE" id="PS51387"/>
    </source>
</evidence>
<accession>A0A2W4K5Q0</accession>
<keyword evidence="3" id="KW-0274">FAD</keyword>
<dbReference type="FunFam" id="1.10.45.10:FF:000001">
    <property type="entry name" value="D-lactate dehydrogenase mitochondrial"/>
    <property type="match status" value="1"/>
</dbReference>
<protein>
    <submittedName>
        <fullName evidence="6">FAD-binding oxidoreductase</fullName>
    </submittedName>
</protein>
<evidence type="ECO:0000256" key="4">
    <source>
        <dbReference type="ARBA" id="ARBA00023002"/>
    </source>
</evidence>
<dbReference type="GO" id="GO:0016491">
    <property type="term" value="F:oxidoreductase activity"/>
    <property type="evidence" value="ECO:0007669"/>
    <property type="project" value="UniProtKB-KW"/>
</dbReference>
<dbReference type="Pfam" id="PF01565">
    <property type="entry name" value="FAD_binding_4"/>
    <property type="match status" value="1"/>
</dbReference>
<keyword evidence="4" id="KW-0560">Oxidoreductase</keyword>
<dbReference type="InterPro" id="IPR051914">
    <property type="entry name" value="FAD-linked_OxidoTrans_Type4"/>
</dbReference>
<evidence type="ECO:0000256" key="2">
    <source>
        <dbReference type="ARBA" id="ARBA00022630"/>
    </source>
</evidence>
<dbReference type="STRING" id="1111738.GCA_000427905_02903"/>
<organism evidence="6">
    <name type="scientific">Thermocrispum agreste</name>
    <dbReference type="NCBI Taxonomy" id="37925"/>
    <lineage>
        <taxon>Bacteria</taxon>
        <taxon>Bacillati</taxon>
        <taxon>Actinomycetota</taxon>
        <taxon>Actinomycetes</taxon>
        <taxon>Pseudonocardiales</taxon>
        <taxon>Pseudonocardiaceae</taxon>
        <taxon>Thermocrispum</taxon>
    </lineage>
</organism>
<dbReference type="InterPro" id="IPR016166">
    <property type="entry name" value="FAD-bd_PCMH"/>
</dbReference>
<dbReference type="InterPro" id="IPR006094">
    <property type="entry name" value="Oxid_FAD_bind_N"/>
</dbReference>
<dbReference type="Pfam" id="PF02913">
    <property type="entry name" value="FAD-oxidase_C"/>
    <property type="match status" value="1"/>
</dbReference>
<dbReference type="PANTHER" id="PTHR42934:SF2">
    <property type="entry name" value="GLYCOLATE OXIDASE SUBUNIT GLCD"/>
    <property type="match status" value="1"/>
</dbReference>
<evidence type="ECO:0000256" key="1">
    <source>
        <dbReference type="ARBA" id="ARBA00001974"/>
    </source>
</evidence>
<comment type="cofactor">
    <cofactor evidence="1">
        <name>FAD</name>
        <dbReference type="ChEBI" id="CHEBI:57692"/>
    </cofactor>
</comment>
<gene>
    <name evidence="6" type="ORF">DIU77_00210</name>
</gene>
<dbReference type="InterPro" id="IPR016164">
    <property type="entry name" value="FAD-linked_Oxase-like_C"/>
</dbReference>
<dbReference type="Gene3D" id="3.30.70.2740">
    <property type="match status" value="1"/>
</dbReference>
<dbReference type="InterPro" id="IPR016171">
    <property type="entry name" value="Vanillyl_alc_oxidase_C-sub2"/>
</dbReference>
<dbReference type="InterPro" id="IPR036318">
    <property type="entry name" value="FAD-bd_PCMH-like_sf"/>
</dbReference>
<dbReference type="GO" id="GO:0071949">
    <property type="term" value="F:FAD binding"/>
    <property type="evidence" value="ECO:0007669"/>
    <property type="project" value="InterPro"/>
</dbReference>
<dbReference type="PROSITE" id="PS51387">
    <property type="entry name" value="FAD_PCMH"/>
    <property type="match status" value="1"/>
</dbReference>
<proteinExistence type="predicted"/>
<feature type="domain" description="FAD-binding PCMH-type" evidence="5">
    <location>
        <begin position="63"/>
        <end position="242"/>
    </location>
</feature>
<dbReference type="SUPFAM" id="SSF55103">
    <property type="entry name" value="FAD-linked oxidases, C-terminal domain"/>
    <property type="match status" value="1"/>
</dbReference>
<dbReference type="EMBL" id="QGUI01000004">
    <property type="protein sequence ID" value="PZN01588.1"/>
    <property type="molecule type" value="Genomic_DNA"/>
</dbReference>
<sequence length="493" mass="51776">MPPAARVGGIPRSQPARRTRWFVVSSTIETDAKARLAEVVGADNLLTGDDVGEDYGHDETLQVEPAKPAYVAKPGTAEEVAKLLATATELRIPVTARGSATGLSAAARPVDGGLVISFERMNRVLEVDPVNHVAVVQPGVTLDELDKATADHGLAYMVYPGEQSASVGGNVGTNAGGMRAVKYGVARHNILGLQAALPTGELIRTGGRIAKVSTGYDLTQLIVGSEGSLALATEVIVKLVPRLPHSATVLAPFTEFTEVVAAVPKVIGSGLAPYILEYIDNLTMAAITHTSQLELGIPDDVRDKAQAYLVVALENREQERLDGDVQAVAELLTGLGAMDCYVLDGSSARKLIQAREHAFWTAKAAGAHDVIDVVVPRSAMPEFLTRARELAAQNQSGVVGCGHAGDGNVHLAVFQADPIKRAELLSAIFAEGVRLGGAVSGEHGIGRAKRGYFQALEEPGKIELMRGIKPAFEPAGILNPGVLFDPIAPSADQ</sequence>
<evidence type="ECO:0000313" key="6">
    <source>
        <dbReference type="EMBL" id="PZN01588.1"/>
    </source>
</evidence>
<keyword evidence="2" id="KW-0285">Flavoprotein</keyword>
<dbReference type="Gene3D" id="3.30.465.10">
    <property type="match status" value="1"/>
</dbReference>
<dbReference type="Gene3D" id="1.10.45.10">
    <property type="entry name" value="Vanillyl-alcohol Oxidase, Chain A, domain 4"/>
    <property type="match status" value="1"/>
</dbReference>
<dbReference type="AlphaFoldDB" id="A0A2W4K5Q0"/>
<reference evidence="6" key="1">
    <citation type="submission" date="2018-05" db="EMBL/GenBank/DDBJ databases">
        <authorList>
            <person name="Lanie J.A."/>
            <person name="Ng W.-L."/>
            <person name="Kazmierczak K.M."/>
            <person name="Andrzejewski T.M."/>
            <person name="Davidsen T.M."/>
            <person name="Wayne K.J."/>
            <person name="Tettelin H."/>
            <person name="Glass J.I."/>
            <person name="Rusch D."/>
            <person name="Podicherti R."/>
            <person name="Tsui H.-C.T."/>
            <person name="Winkler M.E."/>
        </authorList>
    </citation>
    <scope>NUCLEOTIDE SEQUENCE</scope>
    <source>
        <strain evidence="6">ZC4RG45</strain>
    </source>
</reference>